<feature type="region of interest" description="Disordered" evidence="1">
    <location>
        <begin position="35"/>
        <end position="57"/>
    </location>
</feature>
<protein>
    <recommendedName>
        <fullName evidence="5">Zinc-ribbon domain-containing protein</fullName>
    </recommendedName>
</protein>
<dbReference type="AlphaFoldDB" id="A0A1W1WMW5"/>
<evidence type="ECO:0000256" key="1">
    <source>
        <dbReference type="SAM" id="MobiDB-lite"/>
    </source>
</evidence>
<feature type="compositionally biased region" description="Basic residues" evidence="1">
    <location>
        <begin position="40"/>
        <end position="49"/>
    </location>
</feature>
<name>A0A1W1WMW5_SULTA</name>
<sequence>MTCEHCGSLLSRDESTCPQCGFEVPSPAPIKKSAKVVPFRPRKKRRRPSPPKGRYAGGPVFWWIVAIIAISLLLPYIIPMHP</sequence>
<keyword evidence="4" id="KW-1185">Reference proteome</keyword>
<evidence type="ECO:0008006" key="5">
    <source>
        <dbReference type="Google" id="ProtNLM"/>
    </source>
</evidence>
<keyword evidence="2" id="KW-0812">Transmembrane</keyword>
<evidence type="ECO:0000256" key="2">
    <source>
        <dbReference type="SAM" id="Phobius"/>
    </source>
</evidence>
<reference evidence="4" key="1">
    <citation type="submission" date="2017-04" db="EMBL/GenBank/DDBJ databases">
        <authorList>
            <person name="Varghese N."/>
            <person name="Submissions S."/>
        </authorList>
    </citation>
    <scope>NUCLEOTIDE SEQUENCE [LARGE SCALE GENOMIC DNA]</scope>
    <source>
        <strain evidence="4">DSM 9293</strain>
    </source>
</reference>
<feature type="transmembrane region" description="Helical" evidence="2">
    <location>
        <begin position="60"/>
        <end position="78"/>
    </location>
</feature>
<organism evidence="3 4">
    <name type="scientific">Sulfobacillus thermosulfidooxidans (strain DSM 9293 / VKM B-1269 / AT-1)</name>
    <dbReference type="NCBI Taxonomy" id="929705"/>
    <lineage>
        <taxon>Bacteria</taxon>
        <taxon>Bacillati</taxon>
        <taxon>Bacillota</taxon>
        <taxon>Clostridia</taxon>
        <taxon>Eubacteriales</taxon>
        <taxon>Clostridiales Family XVII. Incertae Sedis</taxon>
        <taxon>Sulfobacillus</taxon>
    </lineage>
</organism>
<dbReference type="EMBL" id="FWWY01000001">
    <property type="protein sequence ID" value="SMC07565.1"/>
    <property type="molecule type" value="Genomic_DNA"/>
</dbReference>
<accession>A0A1W1WMW5</accession>
<evidence type="ECO:0000313" key="4">
    <source>
        <dbReference type="Proteomes" id="UP000192660"/>
    </source>
</evidence>
<proteinExistence type="predicted"/>
<keyword evidence="2" id="KW-0472">Membrane</keyword>
<evidence type="ECO:0000313" key="3">
    <source>
        <dbReference type="EMBL" id="SMC07565.1"/>
    </source>
</evidence>
<keyword evidence="2" id="KW-1133">Transmembrane helix</keyword>
<dbReference type="Proteomes" id="UP000192660">
    <property type="component" value="Unassembled WGS sequence"/>
</dbReference>
<gene>
    <name evidence="3" type="ORF">SAMN00768000_3446</name>
</gene>